<protein>
    <submittedName>
        <fullName evidence="2">Dehydratase</fullName>
    </submittedName>
</protein>
<evidence type="ECO:0000259" key="1">
    <source>
        <dbReference type="Pfam" id="PF01575"/>
    </source>
</evidence>
<dbReference type="Gene3D" id="3.10.129.10">
    <property type="entry name" value="Hotdog Thioesterase"/>
    <property type="match status" value="1"/>
</dbReference>
<feature type="domain" description="MaoC-like" evidence="1">
    <location>
        <begin position="9"/>
        <end position="108"/>
    </location>
</feature>
<gene>
    <name evidence="2" type="ORF">IMZ08_17060</name>
</gene>
<name>A0ABR9QML0_9BACI</name>
<sequence length="134" mass="14892">MKTIEVFQVGESLEEVQLSPVTRIDLIKYAGASGDYNPIHTIDEEATKVGLPGIIAHGMWTMGNLSKLFTPYLEEGFIENYTIRFRGMVFLKDVITLKAKVVETAENKVHFDVAAVNQDGAPVIKGKVVFSKYL</sequence>
<dbReference type="Proteomes" id="UP001516662">
    <property type="component" value="Unassembled WGS sequence"/>
</dbReference>
<reference evidence="2 3" key="1">
    <citation type="submission" date="2020-10" db="EMBL/GenBank/DDBJ databases">
        <title>Bacillus sp. HD4P25, an endophyte from a halophyte.</title>
        <authorList>
            <person name="Sun J.-Q."/>
        </authorList>
    </citation>
    <scope>NUCLEOTIDE SEQUENCE [LARGE SCALE GENOMIC DNA]</scope>
    <source>
        <strain evidence="2 3">YIM 93174</strain>
    </source>
</reference>
<comment type="caution">
    <text evidence="2">The sequence shown here is derived from an EMBL/GenBank/DDBJ whole genome shotgun (WGS) entry which is preliminary data.</text>
</comment>
<dbReference type="SUPFAM" id="SSF54637">
    <property type="entry name" value="Thioesterase/thiol ester dehydrase-isomerase"/>
    <property type="match status" value="1"/>
</dbReference>
<dbReference type="PRINTS" id="PR01483">
    <property type="entry name" value="FASYNTHASE"/>
</dbReference>
<evidence type="ECO:0000313" key="2">
    <source>
        <dbReference type="EMBL" id="MBE4909745.1"/>
    </source>
</evidence>
<accession>A0ABR9QML0</accession>
<dbReference type="InterPro" id="IPR002539">
    <property type="entry name" value="MaoC-like_dom"/>
</dbReference>
<proteinExistence type="predicted"/>
<dbReference type="EMBL" id="JADCLJ010000024">
    <property type="protein sequence ID" value="MBE4909745.1"/>
    <property type="molecule type" value="Genomic_DNA"/>
</dbReference>
<dbReference type="InterPro" id="IPR029069">
    <property type="entry name" value="HotDog_dom_sf"/>
</dbReference>
<evidence type="ECO:0000313" key="3">
    <source>
        <dbReference type="Proteomes" id="UP001516662"/>
    </source>
</evidence>
<keyword evidence="3" id="KW-1185">Reference proteome</keyword>
<dbReference type="RefSeq" id="WP_193538707.1">
    <property type="nucleotide sequence ID" value="NZ_JADCLJ010000024.1"/>
</dbReference>
<dbReference type="PANTHER" id="PTHR43841:SF3">
    <property type="entry name" value="(3R)-HYDROXYACYL-ACP DEHYDRATASE SUBUNIT HADB"/>
    <property type="match status" value="1"/>
</dbReference>
<dbReference type="InterPro" id="IPR003965">
    <property type="entry name" value="Fatty_acid_synthase"/>
</dbReference>
<dbReference type="Pfam" id="PF01575">
    <property type="entry name" value="MaoC_dehydratas"/>
    <property type="match status" value="1"/>
</dbReference>
<dbReference type="PANTHER" id="PTHR43841">
    <property type="entry name" value="3-HYDROXYACYL-THIOESTER DEHYDRATASE HTDX-RELATED"/>
    <property type="match status" value="1"/>
</dbReference>
<organism evidence="2 3">
    <name type="scientific">Litchfieldia luteola</name>
    <dbReference type="NCBI Taxonomy" id="682179"/>
    <lineage>
        <taxon>Bacteria</taxon>
        <taxon>Bacillati</taxon>
        <taxon>Bacillota</taxon>
        <taxon>Bacilli</taxon>
        <taxon>Bacillales</taxon>
        <taxon>Bacillaceae</taxon>
        <taxon>Litchfieldia</taxon>
    </lineage>
</organism>